<dbReference type="PANTHER" id="PTHR30290:SF64">
    <property type="entry name" value="ABC TRANSPORTER PERIPLASMIC BINDING PROTEIN"/>
    <property type="match status" value="1"/>
</dbReference>
<dbReference type="GO" id="GO:0015833">
    <property type="term" value="P:peptide transport"/>
    <property type="evidence" value="ECO:0007669"/>
    <property type="project" value="TreeGrafter"/>
</dbReference>
<dbReference type="PIRSF" id="PIRSF002741">
    <property type="entry name" value="MppA"/>
    <property type="match status" value="1"/>
</dbReference>
<evidence type="ECO:0000313" key="4">
    <source>
        <dbReference type="EMBL" id="KAA6435236.1"/>
    </source>
</evidence>
<feature type="signal peptide" evidence="2">
    <location>
        <begin position="1"/>
        <end position="27"/>
    </location>
</feature>
<name>A0A5M8QKE9_9MICO</name>
<gene>
    <name evidence="4" type="ORF">FQ330_05670</name>
</gene>
<dbReference type="Pfam" id="PF00496">
    <property type="entry name" value="SBP_bac_5"/>
    <property type="match status" value="1"/>
</dbReference>
<proteinExistence type="predicted"/>
<dbReference type="InterPro" id="IPR039424">
    <property type="entry name" value="SBP_5"/>
</dbReference>
<comment type="caution">
    <text evidence="4">The sequence shown here is derived from an EMBL/GenBank/DDBJ whole genome shotgun (WGS) entry which is preliminary data.</text>
</comment>
<dbReference type="GO" id="GO:0043190">
    <property type="term" value="C:ATP-binding cassette (ABC) transporter complex"/>
    <property type="evidence" value="ECO:0007669"/>
    <property type="project" value="InterPro"/>
</dbReference>
<dbReference type="OrthoDB" id="9764591at2"/>
<keyword evidence="1 2" id="KW-0732">Signal</keyword>
<dbReference type="AlphaFoldDB" id="A0A5M8QKE9"/>
<feature type="domain" description="Solute-binding protein family 5" evidence="3">
    <location>
        <begin position="91"/>
        <end position="461"/>
    </location>
</feature>
<dbReference type="InterPro" id="IPR000914">
    <property type="entry name" value="SBP_5_dom"/>
</dbReference>
<feature type="chain" id="PRO_5038862289" description="Solute-binding protein family 5 domain-containing protein" evidence="2">
    <location>
        <begin position="28"/>
        <end position="554"/>
    </location>
</feature>
<evidence type="ECO:0000256" key="1">
    <source>
        <dbReference type="ARBA" id="ARBA00022729"/>
    </source>
</evidence>
<dbReference type="Proteomes" id="UP000323221">
    <property type="component" value="Unassembled WGS sequence"/>
</dbReference>
<evidence type="ECO:0000256" key="2">
    <source>
        <dbReference type="SAM" id="SignalP"/>
    </source>
</evidence>
<dbReference type="GO" id="GO:1904680">
    <property type="term" value="F:peptide transmembrane transporter activity"/>
    <property type="evidence" value="ECO:0007669"/>
    <property type="project" value="TreeGrafter"/>
</dbReference>
<organism evidence="4 5">
    <name type="scientific">Agrococcus sediminis</name>
    <dbReference type="NCBI Taxonomy" id="2599924"/>
    <lineage>
        <taxon>Bacteria</taxon>
        <taxon>Bacillati</taxon>
        <taxon>Actinomycetota</taxon>
        <taxon>Actinomycetes</taxon>
        <taxon>Micrococcales</taxon>
        <taxon>Microbacteriaceae</taxon>
        <taxon>Agrococcus</taxon>
    </lineage>
</organism>
<sequence length="554" mass="59137">MKRIYRRRSWSTIVSATAIAALLGGCAAGGAPQESGGPSPDAGASSAEIVRMANFGQEGNITPHTYETATGYNLLGLVYDSLLQIDEAGVPQPWLAEEVTTSEDGLTYTMPIRDDAAWHDGEPLTAEDVAFSFTYYQDGPPGRFRTAVSNVESVAVDGETVSVQLLEPGASFELRTLAELPILPEHIWSSIDAPDEAPFDESTSVGSGPYRLVESDPGTSYSFQANPEYFAGAPTVEEIRVIQFANDAGAVAALRSGEIDIITRSVTPEQVPVLNGQQGLSVLEGPEYVTTLLAFDTQRAPFSDVAVRQAINLATDRELLVSDVYLGAAIPGNAGWVHPESPFYDESIETTFDVDAANALLDEAGITDSDGDGVRELDGEALEVELLAVSSNALRMRIAELLAAQYAEIGMRVEVASLDQEAFDQLVWPEYDVAAGRNYDMAVFGWSAPTQADIGQMGALVDSDPTLGNLNITGYRSEEADALAAELRTESDPEARRAVAAELQALIAEELPLITLLYPNGLYGHSSDAYGGWTSITGQGPINKLSFIPADARP</sequence>
<keyword evidence="5" id="KW-1185">Reference proteome</keyword>
<dbReference type="Gene3D" id="3.40.190.10">
    <property type="entry name" value="Periplasmic binding protein-like II"/>
    <property type="match status" value="1"/>
</dbReference>
<dbReference type="PROSITE" id="PS51257">
    <property type="entry name" value="PROKAR_LIPOPROTEIN"/>
    <property type="match status" value="1"/>
</dbReference>
<protein>
    <recommendedName>
        <fullName evidence="3">Solute-binding protein family 5 domain-containing protein</fullName>
    </recommendedName>
</protein>
<evidence type="ECO:0000313" key="5">
    <source>
        <dbReference type="Proteomes" id="UP000323221"/>
    </source>
</evidence>
<reference evidence="4 5" key="1">
    <citation type="submission" date="2019-08" db="EMBL/GenBank/DDBJ databases">
        <title>Agrococcus lahaulensis sp. nov., isolated from a cold desert of the Indian Himalayas.</title>
        <authorList>
            <person name="Qu J.H."/>
        </authorList>
    </citation>
    <scope>NUCLEOTIDE SEQUENCE [LARGE SCALE GENOMIC DNA]</scope>
    <source>
        <strain evidence="4 5">NS18</strain>
    </source>
</reference>
<dbReference type="SUPFAM" id="SSF53850">
    <property type="entry name" value="Periplasmic binding protein-like II"/>
    <property type="match status" value="1"/>
</dbReference>
<dbReference type="EMBL" id="VOIR01000012">
    <property type="protein sequence ID" value="KAA6435236.1"/>
    <property type="molecule type" value="Genomic_DNA"/>
</dbReference>
<dbReference type="GO" id="GO:0042597">
    <property type="term" value="C:periplasmic space"/>
    <property type="evidence" value="ECO:0007669"/>
    <property type="project" value="UniProtKB-ARBA"/>
</dbReference>
<dbReference type="PANTHER" id="PTHR30290">
    <property type="entry name" value="PERIPLASMIC BINDING COMPONENT OF ABC TRANSPORTER"/>
    <property type="match status" value="1"/>
</dbReference>
<dbReference type="InterPro" id="IPR030678">
    <property type="entry name" value="Peptide/Ni-bd"/>
</dbReference>
<accession>A0A5M8QKE9</accession>
<evidence type="ECO:0000259" key="3">
    <source>
        <dbReference type="Pfam" id="PF00496"/>
    </source>
</evidence>
<dbReference type="Gene3D" id="3.10.105.10">
    <property type="entry name" value="Dipeptide-binding Protein, Domain 3"/>
    <property type="match status" value="1"/>
</dbReference>